<dbReference type="InterPro" id="IPR013429">
    <property type="entry name" value="Regulatory_FmdB_Zinc_ribbon"/>
</dbReference>
<evidence type="ECO:0000259" key="1">
    <source>
        <dbReference type="SMART" id="SM00834"/>
    </source>
</evidence>
<feature type="domain" description="Putative regulatory protein FmdB zinc ribbon" evidence="1">
    <location>
        <begin position="1"/>
        <end position="46"/>
    </location>
</feature>
<dbReference type="HOGENOM" id="CLU_2105347_0_0_0"/>
<sequence length="115" mass="12578">MPVYEYEPADHDCLMCDGRVDVIQGVDEEPLKYCPHCGLDVRRVISRATFKVAGALPQMDKAGKKGFTTYKRAEKGVWERIDGVGPDVIAGTKEDIAAVEAEKKGPKKVIDLGDA</sequence>
<dbReference type="EMBL" id="CP007139">
    <property type="protein sequence ID" value="AIE87390.1"/>
    <property type="molecule type" value="Genomic_DNA"/>
</dbReference>
<accession>A0A068NX78</accession>
<organism evidence="2 3">
    <name type="scientific">Fimbriimonas ginsengisoli Gsoil 348</name>
    <dbReference type="NCBI Taxonomy" id="661478"/>
    <lineage>
        <taxon>Bacteria</taxon>
        <taxon>Bacillati</taxon>
        <taxon>Armatimonadota</taxon>
        <taxon>Fimbriimonadia</taxon>
        <taxon>Fimbriimonadales</taxon>
        <taxon>Fimbriimonadaceae</taxon>
        <taxon>Fimbriimonas</taxon>
    </lineage>
</organism>
<dbReference type="Pfam" id="PF09723">
    <property type="entry name" value="Zn_ribbon_8"/>
    <property type="match status" value="1"/>
</dbReference>
<dbReference type="SMART" id="SM00834">
    <property type="entry name" value="CxxC_CXXC_SSSS"/>
    <property type="match status" value="1"/>
</dbReference>
<evidence type="ECO:0000313" key="3">
    <source>
        <dbReference type="Proteomes" id="UP000027982"/>
    </source>
</evidence>
<keyword evidence="3" id="KW-1185">Reference proteome</keyword>
<reference evidence="2 3" key="1">
    <citation type="journal article" date="2014" name="PLoS ONE">
        <title>The first complete genome sequence of the class fimbriimonadia in the phylum armatimonadetes.</title>
        <authorList>
            <person name="Hu Z.Y."/>
            <person name="Wang Y.Z."/>
            <person name="Im W.T."/>
            <person name="Wang S.Y."/>
            <person name="Zhao G.P."/>
            <person name="Zheng H.J."/>
            <person name="Quan Z.X."/>
        </authorList>
    </citation>
    <scope>NUCLEOTIDE SEQUENCE [LARGE SCALE GENOMIC DNA]</scope>
    <source>
        <strain evidence="2">Gsoil 348</strain>
    </source>
</reference>
<dbReference type="Proteomes" id="UP000027982">
    <property type="component" value="Chromosome"/>
</dbReference>
<evidence type="ECO:0000313" key="2">
    <source>
        <dbReference type="EMBL" id="AIE87390.1"/>
    </source>
</evidence>
<proteinExistence type="predicted"/>
<gene>
    <name evidence="2" type="ORF">OP10G_4022</name>
</gene>
<dbReference type="RefSeq" id="WP_025228708.1">
    <property type="nucleotide sequence ID" value="NZ_CP007139.1"/>
</dbReference>
<protein>
    <submittedName>
        <fullName evidence="2">Type I antifreeze protein</fullName>
    </submittedName>
</protein>
<dbReference type="KEGG" id="fgi:OP10G_4022"/>
<name>A0A068NX78_FIMGI</name>
<dbReference type="OrthoDB" id="215655at2"/>
<dbReference type="AlphaFoldDB" id="A0A068NX78"/>
<dbReference type="NCBIfam" id="TIGR02605">
    <property type="entry name" value="CxxC_CxxC_SSSS"/>
    <property type="match status" value="1"/>
</dbReference>